<evidence type="ECO:0000313" key="2">
    <source>
        <dbReference type="Proteomes" id="UP000886876"/>
    </source>
</evidence>
<proteinExistence type="predicted"/>
<dbReference type="AlphaFoldDB" id="A0A9D1G5I9"/>
<feature type="non-terminal residue" evidence="1">
    <location>
        <position position="1"/>
    </location>
</feature>
<accession>A0A9D1G5I9</accession>
<reference evidence="1" key="1">
    <citation type="submission" date="2020-10" db="EMBL/GenBank/DDBJ databases">
        <authorList>
            <person name="Gilroy R."/>
        </authorList>
    </citation>
    <scope>NUCLEOTIDE SEQUENCE</scope>
    <source>
        <strain evidence="1">ChiHecec3B27-6122</strain>
    </source>
</reference>
<evidence type="ECO:0000313" key="1">
    <source>
        <dbReference type="EMBL" id="HIS97516.1"/>
    </source>
</evidence>
<dbReference type="Proteomes" id="UP000886876">
    <property type="component" value="Unassembled WGS sequence"/>
</dbReference>
<name>A0A9D1G5I9_9FIRM</name>
<organism evidence="1 2">
    <name type="scientific">Candidatus Scatomorpha pullistercoris</name>
    <dbReference type="NCBI Taxonomy" id="2840929"/>
    <lineage>
        <taxon>Bacteria</taxon>
        <taxon>Bacillati</taxon>
        <taxon>Bacillota</taxon>
        <taxon>Clostridia</taxon>
        <taxon>Eubacteriales</taxon>
        <taxon>Candidatus Scatomorpha</taxon>
    </lineage>
</organism>
<sequence>SIDEWSDESEYYVEFAGTMSGDIYSVTGYDPGFRICCLYDDGSAMLLERLNGISLDTGADLFETRLYLAERMGSVSYLTHEDWNEAADSFRDLPLSEDAVSAFLAELCAGGFEYVWETDRDIYDRAVQGHLFFHMSDGTTVELRLIEGGYVGYQGLGWYFVKMPGEVFDAVLAACQ</sequence>
<gene>
    <name evidence="1" type="ORF">IAD42_06020</name>
</gene>
<dbReference type="EMBL" id="DVJS01000147">
    <property type="protein sequence ID" value="HIS97516.1"/>
    <property type="molecule type" value="Genomic_DNA"/>
</dbReference>
<protein>
    <submittedName>
        <fullName evidence="1">Uncharacterized protein</fullName>
    </submittedName>
</protein>
<reference evidence="1" key="2">
    <citation type="journal article" date="2021" name="PeerJ">
        <title>Extensive microbial diversity within the chicken gut microbiome revealed by metagenomics and culture.</title>
        <authorList>
            <person name="Gilroy R."/>
            <person name="Ravi A."/>
            <person name="Getino M."/>
            <person name="Pursley I."/>
            <person name="Horton D.L."/>
            <person name="Alikhan N.F."/>
            <person name="Baker D."/>
            <person name="Gharbi K."/>
            <person name="Hall N."/>
            <person name="Watson M."/>
            <person name="Adriaenssens E.M."/>
            <person name="Foster-Nyarko E."/>
            <person name="Jarju S."/>
            <person name="Secka A."/>
            <person name="Antonio M."/>
            <person name="Oren A."/>
            <person name="Chaudhuri R.R."/>
            <person name="La Ragione R."/>
            <person name="Hildebrand F."/>
            <person name="Pallen M.J."/>
        </authorList>
    </citation>
    <scope>NUCLEOTIDE SEQUENCE</scope>
    <source>
        <strain evidence="1">ChiHecec3B27-6122</strain>
    </source>
</reference>
<comment type="caution">
    <text evidence="1">The sequence shown here is derived from an EMBL/GenBank/DDBJ whole genome shotgun (WGS) entry which is preliminary data.</text>
</comment>